<feature type="transmembrane region" description="Helical" evidence="8">
    <location>
        <begin position="169"/>
        <end position="188"/>
    </location>
</feature>
<dbReference type="Pfam" id="PF00892">
    <property type="entry name" value="EamA"/>
    <property type="match status" value="1"/>
</dbReference>
<proteinExistence type="inferred from homology"/>
<feature type="transmembrane region" description="Helical" evidence="8">
    <location>
        <begin position="85"/>
        <end position="108"/>
    </location>
</feature>
<dbReference type="InterPro" id="IPR000620">
    <property type="entry name" value="EamA_dom"/>
</dbReference>
<keyword evidence="3" id="KW-1003">Cell membrane</keyword>
<evidence type="ECO:0000259" key="9">
    <source>
        <dbReference type="Pfam" id="PF00892"/>
    </source>
</evidence>
<dbReference type="STRING" id="68570.DC74_4849"/>
<feature type="transmembrane region" description="Helical" evidence="8">
    <location>
        <begin position="279"/>
        <end position="298"/>
    </location>
</feature>
<evidence type="ECO:0000313" key="11">
    <source>
        <dbReference type="Proteomes" id="UP000288351"/>
    </source>
</evidence>
<evidence type="ECO:0000256" key="7">
    <source>
        <dbReference type="SAM" id="MobiDB-lite"/>
    </source>
</evidence>
<feature type="transmembrane region" description="Helical" evidence="8">
    <location>
        <begin position="220"/>
        <end position="240"/>
    </location>
</feature>
<accession>A0A059WC28</accession>
<feature type="transmembrane region" description="Helical" evidence="8">
    <location>
        <begin position="145"/>
        <end position="163"/>
    </location>
</feature>
<gene>
    <name evidence="10" type="ORF">SALB_05779</name>
</gene>
<evidence type="ECO:0000256" key="8">
    <source>
        <dbReference type="SAM" id="Phobius"/>
    </source>
</evidence>
<dbReference type="InterPro" id="IPR037185">
    <property type="entry name" value="EmrE-like"/>
</dbReference>
<feature type="transmembrane region" description="Helical" evidence="8">
    <location>
        <begin position="310"/>
        <end position="330"/>
    </location>
</feature>
<keyword evidence="6 8" id="KW-0472">Membrane</keyword>
<feature type="transmembrane region" description="Helical" evidence="8">
    <location>
        <begin position="195"/>
        <end position="214"/>
    </location>
</feature>
<comment type="subcellular location">
    <subcellularLocation>
        <location evidence="1">Cell membrane</location>
        <topology evidence="1">Multi-pass membrane protein</topology>
    </subcellularLocation>
</comment>
<evidence type="ECO:0000256" key="3">
    <source>
        <dbReference type="ARBA" id="ARBA00022475"/>
    </source>
</evidence>
<feature type="domain" description="EamA" evidence="9">
    <location>
        <begin position="221"/>
        <end position="351"/>
    </location>
</feature>
<dbReference type="AlphaFoldDB" id="A0A059WC28"/>
<dbReference type="InterPro" id="IPR051258">
    <property type="entry name" value="Diverse_Substrate_Transporter"/>
</dbReference>
<dbReference type="EMBL" id="BHXC01000007">
    <property type="protein sequence ID" value="GCB93003.1"/>
    <property type="molecule type" value="Genomic_DNA"/>
</dbReference>
<reference evidence="10 11" key="1">
    <citation type="journal article" date="2019" name="Microbiol. Resour. Announc.">
        <title>Draft Genome Sequence of the Most Traditional epsilon-Poly-l-Lysine Producer, Streptomyces albulus NBRC14147.</title>
        <authorList>
            <person name="Yamanaka K."/>
            <person name="Hamano Y."/>
        </authorList>
    </citation>
    <scope>NUCLEOTIDE SEQUENCE [LARGE SCALE GENOMIC DNA]</scope>
    <source>
        <strain evidence="10 11">NBRC 14147</strain>
    </source>
</reference>
<evidence type="ECO:0000256" key="1">
    <source>
        <dbReference type="ARBA" id="ARBA00004651"/>
    </source>
</evidence>
<feature type="region of interest" description="Disordered" evidence="7">
    <location>
        <begin position="1"/>
        <end position="58"/>
    </location>
</feature>
<feature type="transmembrane region" description="Helical" evidence="8">
    <location>
        <begin position="114"/>
        <end position="133"/>
    </location>
</feature>
<organism evidence="10 11">
    <name type="scientific">Streptomyces noursei</name>
    <name type="common">Streptomyces albulus</name>
    <dbReference type="NCBI Taxonomy" id="1971"/>
    <lineage>
        <taxon>Bacteria</taxon>
        <taxon>Bacillati</taxon>
        <taxon>Actinomycetota</taxon>
        <taxon>Actinomycetes</taxon>
        <taxon>Kitasatosporales</taxon>
        <taxon>Streptomycetaceae</taxon>
        <taxon>Streptomyces</taxon>
    </lineage>
</organism>
<comment type="similarity">
    <text evidence="2">Belongs to the EamA transporter family.</text>
</comment>
<evidence type="ECO:0000256" key="5">
    <source>
        <dbReference type="ARBA" id="ARBA00022989"/>
    </source>
</evidence>
<feature type="transmembrane region" description="Helical" evidence="8">
    <location>
        <begin position="252"/>
        <end position="273"/>
    </location>
</feature>
<dbReference type="PANTHER" id="PTHR42920:SF5">
    <property type="entry name" value="EAMA DOMAIN-CONTAINING PROTEIN"/>
    <property type="match status" value="1"/>
</dbReference>
<comment type="caution">
    <text evidence="10">The sequence shown here is derived from an EMBL/GenBank/DDBJ whole genome shotgun (WGS) entry which is preliminary data.</text>
</comment>
<dbReference type="GO" id="GO:0005886">
    <property type="term" value="C:plasma membrane"/>
    <property type="evidence" value="ECO:0007669"/>
    <property type="project" value="UniProtKB-SubCell"/>
</dbReference>
<feature type="compositionally biased region" description="Low complexity" evidence="7">
    <location>
        <begin position="1"/>
        <end position="39"/>
    </location>
</feature>
<name>A0A059WC28_STRNR</name>
<dbReference type="Proteomes" id="UP000288351">
    <property type="component" value="Unassembled WGS sequence"/>
</dbReference>
<evidence type="ECO:0000313" key="10">
    <source>
        <dbReference type="EMBL" id="GCB93003.1"/>
    </source>
</evidence>
<dbReference type="PANTHER" id="PTHR42920">
    <property type="entry name" value="OS03G0707200 PROTEIN-RELATED"/>
    <property type="match status" value="1"/>
</dbReference>
<keyword evidence="4 8" id="KW-0812">Transmembrane</keyword>
<protein>
    <submittedName>
        <fullName evidence="10">Membrane protein</fullName>
    </submittedName>
</protein>
<evidence type="ECO:0000256" key="6">
    <source>
        <dbReference type="ARBA" id="ARBA00023136"/>
    </source>
</evidence>
<evidence type="ECO:0000256" key="2">
    <source>
        <dbReference type="ARBA" id="ARBA00007362"/>
    </source>
</evidence>
<feature type="transmembrane region" description="Helical" evidence="8">
    <location>
        <begin position="336"/>
        <end position="357"/>
    </location>
</feature>
<keyword evidence="5 8" id="KW-1133">Transmembrane helix</keyword>
<dbReference type="SUPFAM" id="SSF103481">
    <property type="entry name" value="Multidrug resistance efflux transporter EmrE"/>
    <property type="match status" value="2"/>
</dbReference>
<sequence length="359" mass="35083">MNASPASPAGSGDFDGSPSSAGSAGSAGSDGSRPAPASPVGSAVEASGGGIPRPVPPSPEVLSAEAAAAARGEAGPGAARARSRLVSVGLVIGGIVSLQFGSSVAVLLFPRAGALGVVTLRLVVAALVLLVACRPKVRGYGRGDWATIVAFGVALAGMNSLFYQAIDRIPLGAAVTLEFLGPLILSVATSRRLLSVLWATLALGGVVLLGRAGFDGLNLVGAGCALAAGGLWAAYILLSARTGQRFPQADGLALAMTVAAVLSLPLGVASAGGALLNPVTVGLGAAVALMSSVLPYTLELLALRKLPASGFAVMMSLEPAAAATAGFLVLGQALGWVELLAIGLVVVASAGAVLSGARR</sequence>
<dbReference type="eggNOG" id="COG5006">
    <property type="taxonomic scope" value="Bacteria"/>
</dbReference>
<evidence type="ECO:0000256" key="4">
    <source>
        <dbReference type="ARBA" id="ARBA00022692"/>
    </source>
</evidence>